<feature type="transmembrane region" description="Helical" evidence="1">
    <location>
        <begin position="46"/>
        <end position="64"/>
    </location>
</feature>
<keyword evidence="1" id="KW-1133">Transmembrane helix</keyword>
<keyword evidence="1" id="KW-0812">Transmembrane</keyword>
<proteinExistence type="predicted"/>
<keyword evidence="1" id="KW-0472">Membrane</keyword>
<feature type="transmembrane region" description="Helical" evidence="1">
    <location>
        <begin position="20"/>
        <end position="39"/>
    </location>
</feature>
<dbReference type="AlphaFoldDB" id="A0A1I0P755"/>
<protein>
    <submittedName>
        <fullName evidence="2">Uncharacterized protein</fullName>
    </submittedName>
</protein>
<reference evidence="2 3" key="1">
    <citation type="submission" date="2016-10" db="EMBL/GenBank/DDBJ databases">
        <authorList>
            <person name="de Groot N.N."/>
        </authorList>
    </citation>
    <scope>NUCLEOTIDE SEQUENCE [LARGE SCALE GENOMIC DNA]</scope>
    <source>
        <strain evidence="2 3">CGMCC 1.5337</strain>
    </source>
</reference>
<gene>
    <name evidence="2" type="ORF">SAMN04487945_1446</name>
</gene>
<name>A0A1I0P755_9EURY</name>
<evidence type="ECO:0000313" key="3">
    <source>
        <dbReference type="Proteomes" id="UP000198518"/>
    </source>
</evidence>
<keyword evidence="3" id="KW-1185">Reference proteome</keyword>
<evidence type="ECO:0000313" key="2">
    <source>
        <dbReference type="EMBL" id="SEW10037.1"/>
    </source>
</evidence>
<accession>A0A1I0P755</accession>
<evidence type="ECO:0000256" key="1">
    <source>
        <dbReference type="SAM" id="Phobius"/>
    </source>
</evidence>
<dbReference type="STRING" id="355548.SAMN04487945_1446"/>
<dbReference type="EMBL" id="FOJA01000001">
    <property type="protein sequence ID" value="SEW10037.1"/>
    <property type="molecule type" value="Genomic_DNA"/>
</dbReference>
<organism evidence="2 3">
    <name type="scientific">Halobacterium jilantaiense</name>
    <dbReference type="NCBI Taxonomy" id="355548"/>
    <lineage>
        <taxon>Archaea</taxon>
        <taxon>Methanobacteriati</taxon>
        <taxon>Methanobacteriota</taxon>
        <taxon>Stenosarchaea group</taxon>
        <taxon>Halobacteria</taxon>
        <taxon>Halobacteriales</taxon>
        <taxon>Halobacteriaceae</taxon>
        <taxon>Halobacterium</taxon>
    </lineage>
</organism>
<dbReference type="Proteomes" id="UP000198518">
    <property type="component" value="Unassembled WGS sequence"/>
</dbReference>
<dbReference type="RefSeq" id="WP_089668669.1">
    <property type="nucleotide sequence ID" value="NZ_FOJA01000001.1"/>
</dbReference>
<sequence>MTDTETTDDVDVRHRLTNDGLAYVLVLANVGLLAVALATRVEVPVLLWRVFALSVALAATWAFGKGALKAILGAVQNDGGGGS</sequence>